<organism evidence="2">
    <name type="scientific">marine sediment metagenome</name>
    <dbReference type="NCBI Taxonomy" id="412755"/>
    <lineage>
        <taxon>unclassified sequences</taxon>
        <taxon>metagenomes</taxon>
        <taxon>ecological metagenomes</taxon>
    </lineage>
</organism>
<comment type="caution">
    <text evidence="2">The sequence shown here is derived from an EMBL/GenBank/DDBJ whole genome shotgun (WGS) entry which is preliminary data.</text>
</comment>
<protein>
    <submittedName>
        <fullName evidence="2">Uncharacterized protein</fullName>
    </submittedName>
</protein>
<proteinExistence type="predicted"/>
<keyword evidence="1" id="KW-0472">Membrane</keyword>
<gene>
    <name evidence="2" type="ORF">LCGC14_0378480</name>
</gene>
<name>A0A0F9T2U8_9ZZZZ</name>
<feature type="transmembrane region" description="Helical" evidence="1">
    <location>
        <begin position="53"/>
        <end position="73"/>
    </location>
</feature>
<dbReference type="AlphaFoldDB" id="A0A0F9T2U8"/>
<reference evidence="2" key="1">
    <citation type="journal article" date="2015" name="Nature">
        <title>Complex archaea that bridge the gap between prokaryotes and eukaryotes.</title>
        <authorList>
            <person name="Spang A."/>
            <person name="Saw J.H."/>
            <person name="Jorgensen S.L."/>
            <person name="Zaremba-Niedzwiedzka K."/>
            <person name="Martijn J."/>
            <person name="Lind A.E."/>
            <person name="van Eijk R."/>
            <person name="Schleper C."/>
            <person name="Guy L."/>
            <person name="Ettema T.J."/>
        </authorList>
    </citation>
    <scope>NUCLEOTIDE SEQUENCE</scope>
</reference>
<accession>A0A0F9T2U8</accession>
<evidence type="ECO:0000256" key="1">
    <source>
        <dbReference type="SAM" id="Phobius"/>
    </source>
</evidence>
<dbReference type="EMBL" id="LAZR01000306">
    <property type="protein sequence ID" value="KKN75610.1"/>
    <property type="molecule type" value="Genomic_DNA"/>
</dbReference>
<evidence type="ECO:0000313" key="2">
    <source>
        <dbReference type="EMBL" id="KKN75610.1"/>
    </source>
</evidence>
<sequence>MAKKNHALAHALVQGALNRYTAEPRQDHEGDAQLIVLGAILEEVGAKGWMDRLMGFLPLLTVLTAATAVWMILEKV</sequence>
<keyword evidence="1" id="KW-0812">Transmembrane</keyword>
<keyword evidence="1" id="KW-1133">Transmembrane helix</keyword>